<organism evidence="2 3">
    <name type="scientific">Rhizophagus irregularis</name>
    <dbReference type="NCBI Taxonomy" id="588596"/>
    <lineage>
        <taxon>Eukaryota</taxon>
        <taxon>Fungi</taxon>
        <taxon>Fungi incertae sedis</taxon>
        <taxon>Mucoromycota</taxon>
        <taxon>Glomeromycotina</taxon>
        <taxon>Glomeromycetes</taxon>
        <taxon>Glomerales</taxon>
        <taxon>Glomeraceae</taxon>
        <taxon>Rhizophagus</taxon>
    </lineage>
</organism>
<protein>
    <submittedName>
        <fullName evidence="2">Uncharacterized protein</fullName>
    </submittedName>
</protein>
<reference evidence="2 3" key="2">
    <citation type="submission" date="2017-09" db="EMBL/GenBank/DDBJ databases">
        <title>Extensive intraspecific genome diversity in a model arbuscular mycorrhizal fungus.</title>
        <authorList>
            <person name="Chen E.C."/>
            <person name="Morin E."/>
            <person name="Beaudet D."/>
            <person name="Noel J."/>
            <person name="Ndikumana S."/>
            <person name="Charron P."/>
            <person name="St-Onge C."/>
            <person name="Giorgi J."/>
            <person name="Grigoriev I.V."/>
            <person name="Roux C."/>
            <person name="Martin F.M."/>
            <person name="Corradi N."/>
        </authorList>
    </citation>
    <scope>NUCLEOTIDE SEQUENCE [LARGE SCALE GENOMIC DNA]</scope>
    <source>
        <strain evidence="2 3">A5</strain>
    </source>
</reference>
<dbReference type="EMBL" id="LLXJ01001364">
    <property type="protein sequence ID" value="PKC02553.1"/>
    <property type="molecule type" value="Genomic_DNA"/>
</dbReference>
<accession>A0A2N0P724</accession>
<gene>
    <name evidence="2" type="ORF">RhiirA5_364025</name>
</gene>
<evidence type="ECO:0000313" key="2">
    <source>
        <dbReference type="EMBL" id="PKC02553.1"/>
    </source>
</evidence>
<evidence type="ECO:0000256" key="1">
    <source>
        <dbReference type="SAM" id="MobiDB-lite"/>
    </source>
</evidence>
<feature type="compositionally biased region" description="Low complexity" evidence="1">
    <location>
        <begin position="89"/>
        <end position="98"/>
    </location>
</feature>
<feature type="region of interest" description="Disordered" evidence="1">
    <location>
        <begin position="120"/>
        <end position="153"/>
    </location>
</feature>
<feature type="non-terminal residue" evidence="2">
    <location>
        <position position="213"/>
    </location>
</feature>
<dbReference type="Proteomes" id="UP000232722">
    <property type="component" value="Unassembled WGS sequence"/>
</dbReference>
<evidence type="ECO:0000313" key="3">
    <source>
        <dbReference type="Proteomes" id="UP000232722"/>
    </source>
</evidence>
<dbReference type="VEuPathDB" id="FungiDB:FUN_008835"/>
<dbReference type="VEuPathDB" id="FungiDB:RhiirFUN_007627"/>
<dbReference type="VEuPathDB" id="FungiDB:RhiirA1_52803"/>
<feature type="region of interest" description="Disordered" evidence="1">
    <location>
        <begin position="1"/>
        <end position="98"/>
    </location>
</feature>
<name>A0A2N0P724_9GLOM</name>
<feature type="compositionally biased region" description="Polar residues" evidence="1">
    <location>
        <begin position="140"/>
        <end position="153"/>
    </location>
</feature>
<reference evidence="2 3" key="1">
    <citation type="submission" date="2016-04" db="EMBL/GenBank/DDBJ databases">
        <title>Genome analyses suggest a sexual origin of heterokaryosis in a supposedly ancient asexual fungus.</title>
        <authorList>
            <person name="Ropars J."/>
            <person name="Sedzielewska K."/>
            <person name="Noel J."/>
            <person name="Charron P."/>
            <person name="Farinelli L."/>
            <person name="Marton T."/>
            <person name="Kruger M."/>
            <person name="Pelin A."/>
            <person name="Brachmann A."/>
            <person name="Corradi N."/>
        </authorList>
    </citation>
    <scope>NUCLEOTIDE SEQUENCE [LARGE SCALE GENOMIC DNA]</scope>
    <source>
        <strain evidence="2 3">A5</strain>
    </source>
</reference>
<dbReference type="AlphaFoldDB" id="A0A2N0P724"/>
<sequence length="213" mass="23103">MTAIPMSSTPEDSTKKPSSKPKSVKSVSPTSSKTSASQSQIALKKQKPATTVRQPVSEMATSFGKKSSAHDSFVSDDDKSIKRTKQSETSTATASINRSANANISSTVRTSNGGVVKRVREGEDSTSFTGKKVRTDKVSGPQTSTATQGTDSSNSRLILEREVRQIINKNSELTVTTIIKAFRKRIHEDARNKERLLEITKNIAVLKNGYLVL</sequence>
<proteinExistence type="predicted"/>
<feature type="compositionally biased region" description="Low complexity" evidence="1">
    <location>
        <begin position="24"/>
        <end position="39"/>
    </location>
</feature>
<comment type="caution">
    <text evidence="2">The sequence shown here is derived from an EMBL/GenBank/DDBJ whole genome shotgun (WGS) entry which is preliminary data.</text>
</comment>